<feature type="chain" id="PRO_5026057090" evidence="2">
    <location>
        <begin position="20"/>
        <end position="261"/>
    </location>
</feature>
<dbReference type="InterPro" id="IPR029033">
    <property type="entry name" value="His_PPase_superfam"/>
</dbReference>
<dbReference type="PANTHER" id="PTHR20935">
    <property type="entry name" value="PHOSPHOGLYCERATE MUTASE-RELATED"/>
    <property type="match status" value="1"/>
</dbReference>
<reference evidence="3 4" key="1">
    <citation type="submission" date="2020-02" db="EMBL/GenBank/DDBJ databases">
        <authorList>
            <person name="Ferguson B K."/>
        </authorList>
    </citation>
    <scope>NUCLEOTIDE SEQUENCE [LARGE SCALE GENOMIC DNA]</scope>
</reference>
<comment type="similarity">
    <text evidence="1">Belongs to the phosphoglycerate mutase family. BPG-dependent PGAM subfamily.</text>
</comment>
<feature type="signal peptide" evidence="2">
    <location>
        <begin position="1"/>
        <end position="19"/>
    </location>
</feature>
<dbReference type="GO" id="GO:0090141">
    <property type="term" value="P:positive regulation of mitochondrial fission"/>
    <property type="evidence" value="ECO:0007669"/>
    <property type="project" value="TreeGrafter"/>
</dbReference>
<dbReference type="Gene3D" id="3.40.50.1240">
    <property type="entry name" value="Phosphoglycerate mutase-like"/>
    <property type="match status" value="1"/>
</dbReference>
<evidence type="ECO:0000256" key="2">
    <source>
        <dbReference type="SAM" id="SignalP"/>
    </source>
</evidence>
<dbReference type="PANTHER" id="PTHR20935:SF0">
    <property type="entry name" value="SERINE_THREONINE-PROTEIN PHOSPHATASE PGAM5, MITOCHONDRIAL"/>
    <property type="match status" value="1"/>
</dbReference>
<dbReference type="OrthoDB" id="6576355at2759"/>
<evidence type="ECO:0000313" key="4">
    <source>
        <dbReference type="Proteomes" id="UP000479000"/>
    </source>
</evidence>
<dbReference type="InterPro" id="IPR051021">
    <property type="entry name" value="Mito_Ser/Thr_phosphatase"/>
</dbReference>
<proteinExistence type="inferred from homology"/>
<dbReference type="AlphaFoldDB" id="A0A6H5GFQ9"/>
<protein>
    <submittedName>
        <fullName evidence="3">Uncharacterized protein</fullName>
    </submittedName>
</protein>
<keyword evidence="4" id="KW-1185">Reference proteome</keyword>
<evidence type="ECO:0000313" key="3">
    <source>
        <dbReference type="EMBL" id="CAB0002277.1"/>
    </source>
</evidence>
<accession>A0A6H5GFQ9</accession>
<dbReference type="EMBL" id="CADCXU010011985">
    <property type="protein sequence ID" value="CAB0002277.1"/>
    <property type="molecule type" value="Genomic_DNA"/>
</dbReference>
<dbReference type="SUPFAM" id="SSF53254">
    <property type="entry name" value="Phosphoglycerate mutase-like"/>
    <property type="match status" value="1"/>
</dbReference>
<keyword evidence="2" id="KW-0732">Signal</keyword>
<sequence length="261" mass="29629">MWISQGVMSLLIIIATTEGYKDPYPAPRAIIPSEALPIPRLFPHSVSPVYRNCRDCSRRGFQLVGYVRNSSGAVRESRSSIFWTGSRYNRRGSDGLKKQVKQRADRFYMGSRYGKRAGIQTRISAWDIDWDQREPCGEVDLGYCADRHIILVCEGQNSVDKKAGPEKKLTPLGQEQMTRVANRLAELNLSYCYIMSSTSIAGQESLAIISKEIDAKKSGVNESLKDGHPVVPEPSRLLTPIPDHEFHQNVMKMEYAYRWLW</sequence>
<evidence type="ECO:0000256" key="1">
    <source>
        <dbReference type="ARBA" id="ARBA00006717"/>
    </source>
</evidence>
<gene>
    <name evidence="3" type="ORF">NTEN_LOCUS8064</name>
</gene>
<dbReference type="Proteomes" id="UP000479000">
    <property type="component" value="Unassembled WGS sequence"/>
</dbReference>
<dbReference type="GO" id="GO:0005739">
    <property type="term" value="C:mitochondrion"/>
    <property type="evidence" value="ECO:0007669"/>
    <property type="project" value="TreeGrafter"/>
</dbReference>
<name>A0A6H5GFQ9_9HEMI</name>
<dbReference type="GO" id="GO:0004722">
    <property type="term" value="F:protein serine/threonine phosphatase activity"/>
    <property type="evidence" value="ECO:0007669"/>
    <property type="project" value="TreeGrafter"/>
</dbReference>
<organism evidence="3 4">
    <name type="scientific">Nesidiocoris tenuis</name>
    <dbReference type="NCBI Taxonomy" id="355587"/>
    <lineage>
        <taxon>Eukaryota</taxon>
        <taxon>Metazoa</taxon>
        <taxon>Ecdysozoa</taxon>
        <taxon>Arthropoda</taxon>
        <taxon>Hexapoda</taxon>
        <taxon>Insecta</taxon>
        <taxon>Pterygota</taxon>
        <taxon>Neoptera</taxon>
        <taxon>Paraneoptera</taxon>
        <taxon>Hemiptera</taxon>
        <taxon>Heteroptera</taxon>
        <taxon>Panheteroptera</taxon>
        <taxon>Cimicomorpha</taxon>
        <taxon>Miridae</taxon>
        <taxon>Dicyphina</taxon>
        <taxon>Nesidiocoris</taxon>
    </lineage>
</organism>